<dbReference type="InterPro" id="IPR003593">
    <property type="entry name" value="AAA+_ATPase"/>
</dbReference>
<dbReference type="PANTHER" id="PTHR30258:SF1">
    <property type="entry name" value="PROTEIN TRANSPORT PROTEIN HOFB HOMOLOG"/>
    <property type="match status" value="1"/>
</dbReference>
<evidence type="ECO:0000313" key="7">
    <source>
        <dbReference type="EMBL" id="HFC92662.1"/>
    </source>
</evidence>
<evidence type="ECO:0000256" key="3">
    <source>
        <dbReference type="ARBA" id="ARBA00022490"/>
    </source>
</evidence>
<dbReference type="CDD" id="cd01129">
    <property type="entry name" value="PulE-GspE-like"/>
    <property type="match status" value="1"/>
</dbReference>
<dbReference type="InterPro" id="IPR027417">
    <property type="entry name" value="P-loop_NTPase"/>
</dbReference>
<comment type="caution">
    <text evidence="7">The sequence shown here is derived from an EMBL/GenBank/DDBJ whole genome shotgun (WGS) entry which is preliminary data.</text>
</comment>
<keyword evidence="4" id="KW-0547">Nucleotide-binding</keyword>
<name>A0A7V2WVF8_LEUMU</name>
<dbReference type="SMART" id="SM00382">
    <property type="entry name" value="AAA"/>
    <property type="match status" value="1"/>
</dbReference>
<dbReference type="InterPro" id="IPR013374">
    <property type="entry name" value="ATPase_typ4_pilus-assembl_PilB"/>
</dbReference>
<keyword evidence="3" id="KW-0963">Cytoplasm</keyword>
<evidence type="ECO:0000256" key="4">
    <source>
        <dbReference type="ARBA" id="ARBA00022741"/>
    </source>
</evidence>
<organism evidence="7">
    <name type="scientific">Leucothrix mucor</name>
    <dbReference type="NCBI Taxonomy" id="45248"/>
    <lineage>
        <taxon>Bacteria</taxon>
        <taxon>Pseudomonadati</taxon>
        <taxon>Pseudomonadota</taxon>
        <taxon>Gammaproteobacteria</taxon>
        <taxon>Thiotrichales</taxon>
        <taxon>Thiotrichaceae</taxon>
        <taxon>Leucothrix</taxon>
    </lineage>
</organism>
<dbReference type="GO" id="GO:0005886">
    <property type="term" value="C:plasma membrane"/>
    <property type="evidence" value="ECO:0007669"/>
    <property type="project" value="TreeGrafter"/>
</dbReference>
<dbReference type="Gene3D" id="3.30.450.90">
    <property type="match status" value="1"/>
</dbReference>
<evidence type="ECO:0000256" key="2">
    <source>
        <dbReference type="ARBA" id="ARBA00006611"/>
    </source>
</evidence>
<comment type="subcellular location">
    <subcellularLocation>
        <location evidence="1">Cytoplasm</location>
    </subcellularLocation>
</comment>
<dbReference type="GO" id="GO:0016887">
    <property type="term" value="F:ATP hydrolysis activity"/>
    <property type="evidence" value="ECO:0007669"/>
    <property type="project" value="InterPro"/>
</dbReference>
<dbReference type="InterPro" id="IPR037257">
    <property type="entry name" value="T2SS_E_N_sf"/>
</dbReference>
<gene>
    <name evidence="7" type="primary">pilB</name>
    <name evidence="7" type="ORF">ENJ51_07600</name>
</gene>
<evidence type="ECO:0000256" key="5">
    <source>
        <dbReference type="ARBA" id="ARBA00022840"/>
    </source>
</evidence>
<accession>A0A7V2WVF8</accession>
<dbReference type="FunFam" id="3.40.50.300:FF:000398">
    <property type="entry name" value="Type IV pilus assembly ATPase PilB"/>
    <property type="match status" value="1"/>
</dbReference>
<dbReference type="Pfam" id="PF05157">
    <property type="entry name" value="MshEN"/>
    <property type="match status" value="1"/>
</dbReference>
<dbReference type="Proteomes" id="UP000885750">
    <property type="component" value="Unassembled WGS sequence"/>
</dbReference>
<dbReference type="GO" id="GO:0005524">
    <property type="term" value="F:ATP binding"/>
    <property type="evidence" value="ECO:0007669"/>
    <property type="project" value="UniProtKB-KW"/>
</dbReference>
<dbReference type="GO" id="GO:0005737">
    <property type="term" value="C:cytoplasm"/>
    <property type="evidence" value="ECO:0007669"/>
    <property type="project" value="UniProtKB-SubCell"/>
</dbReference>
<comment type="similarity">
    <text evidence="2">Belongs to the GSP E family.</text>
</comment>
<dbReference type="GO" id="GO:0009297">
    <property type="term" value="P:pilus assembly"/>
    <property type="evidence" value="ECO:0007669"/>
    <property type="project" value="InterPro"/>
</dbReference>
<evidence type="ECO:0000259" key="6">
    <source>
        <dbReference type="PROSITE" id="PS00662"/>
    </source>
</evidence>
<dbReference type="AlphaFoldDB" id="A0A7V2WVF8"/>
<dbReference type="EMBL" id="DRMS01000285">
    <property type="protein sequence ID" value="HFC92662.1"/>
    <property type="molecule type" value="Genomic_DNA"/>
</dbReference>
<dbReference type="InterPro" id="IPR007831">
    <property type="entry name" value="T2SS_GspE_N"/>
</dbReference>
<dbReference type="InterPro" id="IPR001482">
    <property type="entry name" value="T2SS/T4SS_dom"/>
</dbReference>
<dbReference type="Pfam" id="PF00437">
    <property type="entry name" value="T2SSE"/>
    <property type="match status" value="1"/>
</dbReference>
<keyword evidence="5" id="KW-0067">ATP-binding</keyword>
<dbReference type="Gene3D" id="3.40.50.300">
    <property type="entry name" value="P-loop containing nucleotide triphosphate hydrolases"/>
    <property type="match status" value="1"/>
</dbReference>
<protein>
    <submittedName>
        <fullName evidence="7">Type IV-A pilus assembly ATPase PilB</fullName>
    </submittedName>
</protein>
<reference evidence="7" key="1">
    <citation type="journal article" date="2020" name="mSystems">
        <title>Genome- and Community-Level Interaction Insights into Carbon Utilization and Element Cycling Functions of Hydrothermarchaeota in Hydrothermal Sediment.</title>
        <authorList>
            <person name="Zhou Z."/>
            <person name="Liu Y."/>
            <person name="Xu W."/>
            <person name="Pan J."/>
            <person name="Luo Z.H."/>
            <person name="Li M."/>
        </authorList>
    </citation>
    <scope>NUCLEOTIDE SEQUENCE [LARGE SCALE GENOMIC DNA]</scope>
    <source>
        <strain evidence="7">HyVt-493</strain>
    </source>
</reference>
<dbReference type="PROSITE" id="PS00662">
    <property type="entry name" value="T2SP_E"/>
    <property type="match status" value="1"/>
</dbReference>
<dbReference type="SUPFAM" id="SSF160246">
    <property type="entry name" value="EspE N-terminal domain-like"/>
    <property type="match status" value="1"/>
</dbReference>
<sequence>MSETTELTLPGILATLVEEEKLSSSVASKAMTEALERKKPLVTHLLQKQLVSPYRMAMVCGREYGMSVVDLDAINITAEIKELISIDSLKKMNMVPLFSVANALFVGVADPHHLESLGDLKFATEMVPEAVLVEYDKLQTILHGSDSVDSVTSGMSISSETEAQDLVVETHGLEKKEEEADDHGVDVTHFVNELLAHAISKGVSDIHVEPYEKILRVRYRIDGILQVVSMPPKGIARKLTSRIKVMSRLNSSERRVPQDGRIHFQVGEDKYIDFRVNTLPTLYGEKIVMRILDSDTAALGIENLGFDVKQNEDLLSAIAKPDGMVLVTGPTGSGKTVTLYACLNILNTSEKNISTAEDPAEIQVPGINQVNVNEKVGLTFAATLRAFLRQDPDIIMVGEIRDLETAEISVKAAQTGHLVLSTLHTNSAPETLTRLVNMGVPPFNIASSVHLIIAQRLARRLCKSCKQPADIPNEVLIQIGFSEDELSSLTVYEPKGCSDCSGGYKGRVGIYQVMPISETMAKMVMEGGNAIDLAEQAKKENILDLRQSGIEKVRQGITSLAELERVTKD</sequence>
<dbReference type="NCBIfam" id="TIGR02538">
    <property type="entry name" value="type_IV_pilB"/>
    <property type="match status" value="1"/>
</dbReference>
<dbReference type="SUPFAM" id="SSF52540">
    <property type="entry name" value="P-loop containing nucleoside triphosphate hydrolases"/>
    <property type="match status" value="1"/>
</dbReference>
<dbReference type="Gene3D" id="3.30.300.160">
    <property type="entry name" value="Type II secretion system, protein E, N-terminal domain"/>
    <property type="match status" value="1"/>
</dbReference>
<evidence type="ECO:0000256" key="1">
    <source>
        <dbReference type="ARBA" id="ARBA00004496"/>
    </source>
</evidence>
<dbReference type="PANTHER" id="PTHR30258">
    <property type="entry name" value="TYPE II SECRETION SYSTEM PROTEIN GSPE-RELATED"/>
    <property type="match status" value="1"/>
</dbReference>
<feature type="domain" description="Bacterial type II secretion system protein E" evidence="6">
    <location>
        <begin position="388"/>
        <end position="402"/>
    </location>
</feature>
<proteinExistence type="inferred from homology"/>